<dbReference type="EMBL" id="MN953776">
    <property type="protein sequence ID" value="QIG60392.1"/>
    <property type="molecule type" value="Genomic_DNA"/>
</dbReference>
<proteinExistence type="predicted"/>
<reference evidence="1 2" key="1">
    <citation type="submission" date="2020-01" db="EMBL/GenBank/DDBJ databases">
        <authorList>
            <person name="Sain A."/>
            <person name="Jayaprakash N."/>
        </authorList>
    </citation>
    <scope>NUCLEOTIDE SEQUENCE [LARGE SCALE GENOMIC DNA]</scope>
</reference>
<dbReference type="Proteomes" id="UP000501767">
    <property type="component" value="Segment"/>
</dbReference>
<protein>
    <submittedName>
        <fullName evidence="1">Uncharacterized protein</fullName>
    </submittedName>
</protein>
<evidence type="ECO:0000313" key="2">
    <source>
        <dbReference type="Proteomes" id="UP000501767"/>
    </source>
</evidence>
<organism evidence="1 2">
    <name type="scientific">Salmonella phage Chennai</name>
    <dbReference type="NCBI Taxonomy" id="2715931"/>
    <lineage>
        <taxon>Viruses</taxon>
        <taxon>Duplodnaviria</taxon>
        <taxon>Heunggongvirae</taxon>
        <taxon>Uroviricota</taxon>
        <taxon>Caudoviricetes</taxon>
        <taxon>Pantevenvirales</taxon>
        <taxon>Ackermannviridae</taxon>
        <taxon>Cvivirinae</taxon>
        <taxon>Kuttervirus</taxon>
        <taxon>Kuttervirus PM10</taxon>
    </lineage>
</organism>
<accession>A0A6G6XQC4</accession>
<evidence type="ECO:0000313" key="1">
    <source>
        <dbReference type="EMBL" id="QIG60392.1"/>
    </source>
</evidence>
<gene>
    <name evidence="1" type="ORF">chennai_027</name>
</gene>
<sequence>MRGRIYEQIQLGDHKTRLTVKAPDGGWPTKVVVPDGLIERGTAVYKGAEFKIY</sequence>
<name>A0A6G6XQC4_9CAUD</name>